<gene>
    <name evidence="3" type="ORF">BKA07_002306</name>
</gene>
<name>A0A846S5B8_9MICO</name>
<dbReference type="EMBL" id="JAATJN010000001">
    <property type="protein sequence ID" value="NJC57271.1"/>
    <property type="molecule type" value="Genomic_DNA"/>
</dbReference>
<dbReference type="InterPro" id="IPR041698">
    <property type="entry name" value="Methyltransf_25"/>
</dbReference>
<dbReference type="RefSeq" id="WP_167950990.1">
    <property type="nucleotide sequence ID" value="NZ_BAAAPQ010000015.1"/>
</dbReference>
<dbReference type="Pfam" id="PF02585">
    <property type="entry name" value="PIG-L"/>
    <property type="match status" value="1"/>
</dbReference>
<dbReference type="InterPro" id="IPR003737">
    <property type="entry name" value="GlcNAc_PI_deacetylase-related"/>
</dbReference>
<keyword evidence="3" id="KW-0489">Methyltransferase</keyword>
<keyword evidence="1" id="KW-0862">Zinc</keyword>
<dbReference type="GO" id="GO:0032259">
    <property type="term" value="P:methylation"/>
    <property type="evidence" value="ECO:0007669"/>
    <property type="project" value="UniProtKB-KW"/>
</dbReference>
<dbReference type="Pfam" id="PF13649">
    <property type="entry name" value="Methyltransf_25"/>
    <property type="match status" value="1"/>
</dbReference>
<dbReference type="InterPro" id="IPR024078">
    <property type="entry name" value="LmbE-like_dom_sf"/>
</dbReference>
<dbReference type="CDD" id="cd02440">
    <property type="entry name" value="AdoMet_MTases"/>
    <property type="match status" value="1"/>
</dbReference>
<dbReference type="SUPFAM" id="SSF102588">
    <property type="entry name" value="LmbE-like"/>
    <property type="match status" value="1"/>
</dbReference>
<dbReference type="Proteomes" id="UP000576792">
    <property type="component" value="Unassembled WGS sequence"/>
</dbReference>
<evidence type="ECO:0000313" key="3">
    <source>
        <dbReference type="EMBL" id="NJC57271.1"/>
    </source>
</evidence>
<dbReference type="InterPro" id="IPR029063">
    <property type="entry name" value="SAM-dependent_MTases_sf"/>
</dbReference>
<dbReference type="PANTHER" id="PTHR12993">
    <property type="entry name" value="N-ACETYLGLUCOSAMINYL-PHOSPHATIDYLINOSITOL DE-N-ACETYLASE-RELATED"/>
    <property type="match status" value="1"/>
</dbReference>
<dbReference type="SUPFAM" id="SSF53335">
    <property type="entry name" value="S-adenosyl-L-methionine-dependent methyltransferases"/>
    <property type="match status" value="1"/>
</dbReference>
<evidence type="ECO:0000259" key="2">
    <source>
        <dbReference type="Pfam" id="PF13649"/>
    </source>
</evidence>
<proteinExistence type="predicted"/>
<evidence type="ECO:0000256" key="1">
    <source>
        <dbReference type="ARBA" id="ARBA00022833"/>
    </source>
</evidence>
<keyword evidence="3" id="KW-0808">Transferase</keyword>
<sequence>MSFSHHDSSIREDTWVQAGVLDLPVVPDGTVTEGGSIIVLAAHPDDEALGAAALLSRADEWNCQVTVLLFSAGENSHPDSPTHSREQLKSMRIKEFDRALSTLSEAHSSRFLALPDGQLPEYTDQIQDAIRQEITRSLGPVTLIAPYSQDGHCDHEAVGASALDVGRSSHAVVLEYPIWFWHWAAPTDPRWHSWKVLPDPRDLDRKALLACYQSQTRPLSDHCGDEAILTSAHLEHFARGRDTFVITNFRSGSTDTGEDGKGLAINDACTASTVFDDVHQTRTDPWTVWESKYEIAKRETLVTHLPSRSFSHILEIGCSVGALTRDLVDCGTKVTAVDASCEALKTAQRLQLRVPTKVEFVHATVPFTWPEGHFDCVVLSETGFYLTRSQLQRTLERIDGSTPSRFVLVLCHWKGEIRDWPLNADEVHDVCLSHWTRYRTEFHTDAEYRLDIVTVDKDAEAQPERATR</sequence>
<dbReference type="GO" id="GO:0008168">
    <property type="term" value="F:methyltransferase activity"/>
    <property type="evidence" value="ECO:0007669"/>
    <property type="project" value="UniProtKB-KW"/>
</dbReference>
<dbReference type="GO" id="GO:0016811">
    <property type="term" value="F:hydrolase activity, acting on carbon-nitrogen (but not peptide) bonds, in linear amides"/>
    <property type="evidence" value="ECO:0007669"/>
    <property type="project" value="TreeGrafter"/>
</dbReference>
<dbReference type="Gene3D" id="3.40.50.10320">
    <property type="entry name" value="LmbE-like"/>
    <property type="match status" value="1"/>
</dbReference>
<organism evidence="3 4">
    <name type="scientific">Brevibacterium marinum</name>
    <dbReference type="NCBI Taxonomy" id="418643"/>
    <lineage>
        <taxon>Bacteria</taxon>
        <taxon>Bacillati</taxon>
        <taxon>Actinomycetota</taxon>
        <taxon>Actinomycetes</taxon>
        <taxon>Micrococcales</taxon>
        <taxon>Brevibacteriaceae</taxon>
        <taxon>Brevibacterium</taxon>
    </lineage>
</organism>
<accession>A0A846S5B8</accession>
<dbReference type="AlphaFoldDB" id="A0A846S5B8"/>
<evidence type="ECO:0000313" key="4">
    <source>
        <dbReference type="Proteomes" id="UP000576792"/>
    </source>
</evidence>
<dbReference type="PANTHER" id="PTHR12993:SF11">
    <property type="entry name" value="N-ACETYLGLUCOSAMINYL-PHOSPHATIDYLINOSITOL DE-N-ACETYLASE"/>
    <property type="match status" value="1"/>
</dbReference>
<protein>
    <submittedName>
        <fullName evidence="3">LmbE family N-acetylglucosaminyl deacetylase/SAM-dependent methyltransferase</fullName>
    </submittedName>
</protein>
<keyword evidence="4" id="KW-1185">Reference proteome</keyword>
<comment type="caution">
    <text evidence="3">The sequence shown here is derived from an EMBL/GenBank/DDBJ whole genome shotgun (WGS) entry which is preliminary data.</text>
</comment>
<dbReference type="GO" id="GO:0016137">
    <property type="term" value="P:glycoside metabolic process"/>
    <property type="evidence" value="ECO:0007669"/>
    <property type="project" value="UniProtKB-ARBA"/>
</dbReference>
<dbReference type="Gene3D" id="3.40.50.150">
    <property type="entry name" value="Vaccinia Virus protein VP39"/>
    <property type="match status" value="1"/>
</dbReference>
<feature type="domain" description="Methyltransferase" evidence="2">
    <location>
        <begin position="313"/>
        <end position="398"/>
    </location>
</feature>
<reference evidence="3 4" key="1">
    <citation type="submission" date="2020-03" db="EMBL/GenBank/DDBJ databases">
        <title>Sequencing the genomes of 1000 actinobacteria strains.</title>
        <authorList>
            <person name="Klenk H.-P."/>
        </authorList>
    </citation>
    <scope>NUCLEOTIDE SEQUENCE [LARGE SCALE GENOMIC DNA]</scope>
    <source>
        <strain evidence="3 4">DSM 18964</strain>
    </source>
</reference>